<keyword evidence="1" id="KW-1133">Transmembrane helix</keyword>
<reference evidence="4" key="1">
    <citation type="submission" date="2017-02" db="UniProtKB">
        <authorList>
            <consortium name="WormBaseParasite"/>
        </authorList>
    </citation>
    <scope>IDENTIFICATION</scope>
</reference>
<feature type="transmembrane region" description="Helical" evidence="1">
    <location>
        <begin position="119"/>
        <end position="142"/>
    </location>
</feature>
<dbReference type="Proteomes" id="UP000274429">
    <property type="component" value="Unassembled WGS sequence"/>
</dbReference>
<keyword evidence="1" id="KW-0472">Membrane</keyword>
<accession>A0A0R3WZT5</accession>
<evidence type="ECO:0000313" key="4">
    <source>
        <dbReference type="WBParaSite" id="TTAC_0000632801-mRNA-1"/>
    </source>
</evidence>
<dbReference type="WBParaSite" id="TTAC_0000632801-mRNA-1">
    <property type="protein sequence ID" value="TTAC_0000632801-mRNA-1"/>
    <property type="gene ID" value="TTAC_0000632801"/>
</dbReference>
<gene>
    <name evidence="2" type="ORF">TTAC_LOCUS6313</name>
</gene>
<keyword evidence="1" id="KW-0812">Transmembrane</keyword>
<dbReference type="EMBL" id="UYWX01020298">
    <property type="protein sequence ID" value="VDM30500.1"/>
    <property type="molecule type" value="Genomic_DNA"/>
</dbReference>
<evidence type="ECO:0000313" key="3">
    <source>
        <dbReference type="Proteomes" id="UP000274429"/>
    </source>
</evidence>
<protein>
    <submittedName>
        <fullName evidence="4">Transmembrane protein 107</fullName>
    </submittedName>
</protein>
<keyword evidence="3" id="KW-1185">Reference proteome</keyword>
<proteinExistence type="predicted"/>
<feature type="transmembrane region" description="Helical" evidence="1">
    <location>
        <begin position="86"/>
        <end position="113"/>
    </location>
</feature>
<dbReference type="OrthoDB" id="6254902at2759"/>
<dbReference type="AlphaFoldDB" id="A0A0R3WZT5"/>
<sequence length="152" mass="16667">MGSMLESIFFVITTLFSLLFLILAVSIESWPCGGVFANSCQVNLKNYPILPIGVLICISIILYAIAACMDLAQIYLHQLNDRVRHIVAYVALGTSVVSSLFVVSAMLAFFNLYMGSWSIMLSVVGMTLGCSITFQLGMRILFDLLGKNVDSH</sequence>
<evidence type="ECO:0000313" key="2">
    <source>
        <dbReference type="EMBL" id="VDM30500.1"/>
    </source>
</evidence>
<feature type="transmembrane region" description="Helical" evidence="1">
    <location>
        <begin position="47"/>
        <end position="66"/>
    </location>
</feature>
<evidence type="ECO:0000256" key="1">
    <source>
        <dbReference type="SAM" id="Phobius"/>
    </source>
</evidence>
<organism evidence="4">
    <name type="scientific">Hydatigena taeniaeformis</name>
    <name type="common">Feline tapeworm</name>
    <name type="synonym">Taenia taeniaeformis</name>
    <dbReference type="NCBI Taxonomy" id="6205"/>
    <lineage>
        <taxon>Eukaryota</taxon>
        <taxon>Metazoa</taxon>
        <taxon>Spiralia</taxon>
        <taxon>Lophotrochozoa</taxon>
        <taxon>Platyhelminthes</taxon>
        <taxon>Cestoda</taxon>
        <taxon>Eucestoda</taxon>
        <taxon>Cyclophyllidea</taxon>
        <taxon>Taeniidae</taxon>
        <taxon>Hydatigera</taxon>
    </lineage>
</organism>
<name>A0A0R3WZT5_HYDTA</name>
<feature type="transmembrane region" description="Helical" evidence="1">
    <location>
        <begin position="7"/>
        <end position="27"/>
    </location>
</feature>
<reference evidence="2 3" key="2">
    <citation type="submission" date="2018-11" db="EMBL/GenBank/DDBJ databases">
        <authorList>
            <consortium name="Pathogen Informatics"/>
        </authorList>
    </citation>
    <scope>NUCLEOTIDE SEQUENCE [LARGE SCALE GENOMIC DNA]</scope>
</reference>